<accession>A0ABQ4NJC1</accession>
<comment type="caution">
    <text evidence="1">The sequence shown here is derived from an EMBL/GenBank/DDBJ whole genome shotgun (WGS) entry which is preliminary data.</text>
</comment>
<dbReference type="RefSeq" id="WP_220747770.1">
    <property type="nucleotide sequence ID" value="NZ_BPFH01000001.1"/>
</dbReference>
<protein>
    <submittedName>
        <fullName evidence="1">Uncharacterized protein</fullName>
    </submittedName>
</protein>
<dbReference type="Proteomes" id="UP000786693">
    <property type="component" value="Unassembled WGS sequence"/>
</dbReference>
<gene>
    <name evidence="1" type="ORF">JANAI62_09120</name>
</gene>
<dbReference type="EMBL" id="BPFH01000001">
    <property type="protein sequence ID" value="GIT94289.1"/>
    <property type="molecule type" value="Genomic_DNA"/>
</dbReference>
<organism evidence="1 2">
    <name type="scientific">Jannaschia pagri</name>
    <dbReference type="NCBI Taxonomy" id="2829797"/>
    <lineage>
        <taxon>Bacteria</taxon>
        <taxon>Pseudomonadati</taxon>
        <taxon>Pseudomonadota</taxon>
        <taxon>Alphaproteobacteria</taxon>
        <taxon>Rhodobacterales</taxon>
        <taxon>Roseobacteraceae</taxon>
        <taxon>Jannaschia</taxon>
    </lineage>
</organism>
<reference evidence="1 2" key="1">
    <citation type="submission" date="2021-05" db="EMBL/GenBank/DDBJ databases">
        <title>Bacteria Genome sequencing.</title>
        <authorList>
            <person name="Takabe Y."/>
            <person name="Nakajima Y."/>
            <person name="Suzuki S."/>
            <person name="Shiozaki T."/>
        </authorList>
    </citation>
    <scope>NUCLEOTIDE SEQUENCE [LARGE SCALE GENOMIC DNA]</scope>
    <source>
        <strain evidence="1 2">AI_62</strain>
    </source>
</reference>
<sequence>MNDMTPIPGDFAHADEHPLLAVAYTLTLDGHTLMGERLSMTTMVTRAERDGPVTGTKGIARLRIDFPEFSLTLSPEVLVREVSADGTVKLTFVDPTGPHLPQLRYVLNSTIAGELASMDGLMTYSGPTVPKAAKAAQKLTWRDRLRTYGVMATCVGVILAAGTVLVNRWTTGTELHPVFVEAQGRQMKATIGGQLSFLNPEAKQGEVLFALTSNAGDILNFQMPCDCEVRLSANAYEGATLLPSDQILTILDINPEIRARTLMSIEGLARVMTGDRATLEMQDGRSIPVDVIADDTSNAAALRGDLFVPVDVRAPAGALTDADMGTAGRLRLSTPLLGGLLPEFGT</sequence>
<evidence type="ECO:0000313" key="2">
    <source>
        <dbReference type="Proteomes" id="UP000786693"/>
    </source>
</evidence>
<keyword evidence="2" id="KW-1185">Reference proteome</keyword>
<name>A0ABQ4NJC1_9RHOB</name>
<evidence type="ECO:0000313" key="1">
    <source>
        <dbReference type="EMBL" id="GIT94289.1"/>
    </source>
</evidence>
<proteinExistence type="predicted"/>